<feature type="signal peptide" evidence="2">
    <location>
        <begin position="1"/>
        <end position="30"/>
    </location>
</feature>
<evidence type="ECO:0000256" key="1">
    <source>
        <dbReference type="SAM" id="MobiDB-lite"/>
    </source>
</evidence>
<dbReference type="Proteomes" id="UP000306602">
    <property type="component" value="Unassembled WGS sequence"/>
</dbReference>
<feature type="chain" id="PRO_5020360781" evidence="2">
    <location>
        <begin position="31"/>
        <end position="128"/>
    </location>
</feature>
<organism evidence="3 4">
    <name type="scientific">Aliishimia ponticola</name>
    <dbReference type="NCBI Taxonomy" id="2499833"/>
    <lineage>
        <taxon>Bacteria</taxon>
        <taxon>Pseudomonadati</taxon>
        <taxon>Pseudomonadota</taxon>
        <taxon>Alphaproteobacteria</taxon>
        <taxon>Rhodobacterales</taxon>
        <taxon>Paracoccaceae</taxon>
        <taxon>Aliishimia</taxon>
    </lineage>
</organism>
<comment type="caution">
    <text evidence="3">The sequence shown here is derived from an EMBL/GenBank/DDBJ whole genome shotgun (WGS) entry which is preliminary data.</text>
</comment>
<evidence type="ECO:0000313" key="3">
    <source>
        <dbReference type="EMBL" id="THH36601.1"/>
    </source>
</evidence>
<dbReference type="RefSeq" id="WP_136462197.1">
    <property type="nucleotide sequence ID" value="NZ_SRKY01000002.1"/>
</dbReference>
<accession>A0A4S4NER0</accession>
<proteinExistence type="predicted"/>
<sequence length="128" mass="14217">MAYTLHRKLITGVAALALAITALAPQGAQAGDRDTERALAALLGLAVVGAIIADNRRDKPDVSTRGHGHRVVKPYVHPKKRPHVHRHSGAHVHRHNGPHVHRDTIHRPQAHSHRVEPRPLPRRVKRHN</sequence>
<gene>
    <name evidence="3" type="ORF">E4Z66_06530</name>
</gene>
<name>A0A4S4NER0_9RHOB</name>
<reference evidence="3 4" key="1">
    <citation type="submission" date="2019-04" db="EMBL/GenBank/DDBJ databases">
        <title>Shimia ponticola sp. nov., isolated from seawater.</title>
        <authorList>
            <person name="Kim Y.-O."/>
            <person name="Yoon J.-H."/>
        </authorList>
    </citation>
    <scope>NUCLEOTIDE SEQUENCE [LARGE SCALE GENOMIC DNA]</scope>
    <source>
        <strain evidence="3 4">MYP11</strain>
    </source>
</reference>
<keyword evidence="4" id="KW-1185">Reference proteome</keyword>
<keyword evidence="2" id="KW-0732">Signal</keyword>
<evidence type="ECO:0000256" key="2">
    <source>
        <dbReference type="SAM" id="SignalP"/>
    </source>
</evidence>
<dbReference type="EMBL" id="SRKY01000002">
    <property type="protein sequence ID" value="THH36601.1"/>
    <property type="molecule type" value="Genomic_DNA"/>
</dbReference>
<dbReference type="AlphaFoldDB" id="A0A4S4NER0"/>
<protein>
    <submittedName>
        <fullName evidence="3">Uncharacterized protein</fullName>
    </submittedName>
</protein>
<feature type="compositionally biased region" description="Basic residues" evidence="1">
    <location>
        <begin position="78"/>
        <end position="99"/>
    </location>
</feature>
<evidence type="ECO:0000313" key="4">
    <source>
        <dbReference type="Proteomes" id="UP000306602"/>
    </source>
</evidence>
<feature type="region of interest" description="Disordered" evidence="1">
    <location>
        <begin position="78"/>
        <end position="128"/>
    </location>
</feature>